<accession>A0AA38LFM0</accession>
<dbReference type="EMBL" id="JAHRHJ020000003">
    <property type="protein sequence ID" value="KAH9322594.1"/>
    <property type="molecule type" value="Genomic_DNA"/>
</dbReference>
<feature type="non-terminal residue" evidence="1">
    <location>
        <position position="1"/>
    </location>
</feature>
<name>A0AA38LFM0_TAXCH</name>
<gene>
    <name evidence="1" type="ORF">KI387_017233</name>
</gene>
<keyword evidence="2" id="KW-1185">Reference proteome</keyword>
<dbReference type="AlphaFoldDB" id="A0AA38LFM0"/>
<reference evidence="1 2" key="1">
    <citation type="journal article" date="2021" name="Nat. Plants">
        <title>The Taxus genome provides insights into paclitaxel biosynthesis.</title>
        <authorList>
            <person name="Xiong X."/>
            <person name="Gou J."/>
            <person name="Liao Q."/>
            <person name="Li Y."/>
            <person name="Zhou Q."/>
            <person name="Bi G."/>
            <person name="Li C."/>
            <person name="Du R."/>
            <person name="Wang X."/>
            <person name="Sun T."/>
            <person name="Guo L."/>
            <person name="Liang H."/>
            <person name="Lu P."/>
            <person name="Wu Y."/>
            <person name="Zhang Z."/>
            <person name="Ro D.K."/>
            <person name="Shang Y."/>
            <person name="Huang S."/>
            <person name="Yan J."/>
        </authorList>
    </citation>
    <scope>NUCLEOTIDE SEQUENCE [LARGE SCALE GENOMIC DNA]</scope>
    <source>
        <strain evidence="1">Ta-2019</strain>
    </source>
</reference>
<evidence type="ECO:0000313" key="1">
    <source>
        <dbReference type="EMBL" id="KAH9322594.1"/>
    </source>
</evidence>
<sequence>WGKWTQTWILQIGSLIPLPRPSRAHHSSLTCLIFHLLSQLDRHMWHRHFLNFISPPPPAVFTSPRVSSQKELNFLRRASPKGTGEENKNFNASCEKAKDFAVPMSDCDVPTFSVLLQ</sequence>
<organism evidence="1 2">
    <name type="scientific">Taxus chinensis</name>
    <name type="common">Chinese yew</name>
    <name type="synonym">Taxus wallichiana var. chinensis</name>
    <dbReference type="NCBI Taxonomy" id="29808"/>
    <lineage>
        <taxon>Eukaryota</taxon>
        <taxon>Viridiplantae</taxon>
        <taxon>Streptophyta</taxon>
        <taxon>Embryophyta</taxon>
        <taxon>Tracheophyta</taxon>
        <taxon>Spermatophyta</taxon>
        <taxon>Pinopsida</taxon>
        <taxon>Pinidae</taxon>
        <taxon>Conifers II</taxon>
        <taxon>Cupressales</taxon>
        <taxon>Taxaceae</taxon>
        <taxon>Taxus</taxon>
    </lineage>
</organism>
<comment type="caution">
    <text evidence="1">The sequence shown here is derived from an EMBL/GenBank/DDBJ whole genome shotgun (WGS) entry which is preliminary data.</text>
</comment>
<dbReference type="Proteomes" id="UP000824469">
    <property type="component" value="Unassembled WGS sequence"/>
</dbReference>
<proteinExistence type="predicted"/>
<feature type="non-terminal residue" evidence="1">
    <location>
        <position position="117"/>
    </location>
</feature>
<evidence type="ECO:0000313" key="2">
    <source>
        <dbReference type="Proteomes" id="UP000824469"/>
    </source>
</evidence>
<protein>
    <submittedName>
        <fullName evidence="1">Uncharacterized protein</fullName>
    </submittedName>
</protein>